<dbReference type="EMBL" id="CAJJDN010000022">
    <property type="protein sequence ID" value="CAD8066812.1"/>
    <property type="molecule type" value="Genomic_DNA"/>
</dbReference>
<dbReference type="InterPro" id="IPR047187">
    <property type="entry name" value="SF1_C_Upf1"/>
</dbReference>
<dbReference type="GO" id="GO:0004386">
    <property type="term" value="F:helicase activity"/>
    <property type="evidence" value="ECO:0007669"/>
    <property type="project" value="InterPro"/>
</dbReference>
<dbReference type="GO" id="GO:0031048">
    <property type="term" value="P:regulatory ncRNA-mediated heterochromatin formation"/>
    <property type="evidence" value="ECO:0007669"/>
    <property type="project" value="TreeGrafter"/>
</dbReference>
<feature type="domain" description="DNA2/NAM7 helicase helicase" evidence="2">
    <location>
        <begin position="460"/>
        <end position="549"/>
    </location>
</feature>
<dbReference type="Pfam" id="PF13086">
    <property type="entry name" value="AAA_11"/>
    <property type="match status" value="2"/>
</dbReference>
<name>A0A8S1LKN2_9CILI</name>
<feature type="domain" description="DNA2/NAM7 helicase helicase" evidence="2">
    <location>
        <begin position="852"/>
        <end position="942"/>
    </location>
</feature>
<feature type="domain" description="DNA2/NAM7 helicase-like C-terminal" evidence="3">
    <location>
        <begin position="956"/>
        <end position="1137"/>
    </location>
</feature>
<feature type="domain" description="ZNFX1" evidence="4">
    <location>
        <begin position="272"/>
        <end position="353"/>
    </location>
</feature>
<dbReference type="InterPro" id="IPR045055">
    <property type="entry name" value="DNA2/NAM7-like"/>
</dbReference>
<evidence type="ECO:0000313" key="5">
    <source>
        <dbReference type="EMBL" id="CAD8066812.1"/>
    </source>
</evidence>
<evidence type="ECO:0000259" key="3">
    <source>
        <dbReference type="Pfam" id="PF13087"/>
    </source>
</evidence>
<accession>A0A8S1LKN2</accession>
<dbReference type="Pfam" id="PF13087">
    <property type="entry name" value="AAA_12"/>
    <property type="match status" value="1"/>
</dbReference>
<feature type="compositionally biased region" description="Low complexity" evidence="1">
    <location>
        <begin position="750"/>
        <end position="763"/>
    </location>
</feature>
<feature type="region of interest" description="Disordered" evidence="1">
    <location>
        <begin position="1"/>
        <end position="25"/>
    </location>
</feature>
<dbReference type="InterPro" id="IPR057373">
    <property type="entry name" value="ZNFX1"/>
</dbReference>
<comment type="caution">
    <text evidence="5">The sequence shown here is derived from an EMBL/GenBank/DDBJ whole genome shotgun (WGS) entry which is preliminary data.</text>
</comment>
<organism evidence="5 6">
    <name type="scientific">Paramecium sonneborni</name>
    <dbReference type="NCBI Taxonomy" id="65129"/>
    <lineage>
        <taxon>Eukaryota</taxon>
        <taxon>Sar</taxon>
        <taxon>Alveolata</taxon>
        <taxon>Ciliophora</taxon>
        <taxon>Intramacronucleata</taxon>
        <taxon>Oligohymenophorea</taxon>
        <taxon>Peniculida</taxon>
        <taxon>Parameciidae</taxon>
        <taxon>Paramecium</taxon>
    </lineage>
</organism>
<evidence type="ECO:0000259" key="4">
    <source>
        <dbReference type="Pfam" id="PF25396"/>
    </source>
</evidence>
<reference evidence="5" key="1">
    <citation type="submission" date="2021-01" db="EMBL/GenBank/DDBJ databases">
        <authorList>
            <consortium name="Genoscope - CEA"/>
            <person name="William W."/>
        </authorList>
    </citation>
    <scope>NUCLEOTIDE SEQUENCE</scope>
</reference>
<protein>
    <recommendedName>
        <fullName evidence="7">P-loop containing nucleoside triphosphate hydrolase</fullName>
    </recommendedName>
</protein>
<feature type="compositionally biased region" description="Basic and acidic residues" evidence="1">
    <location>
        <begin position="9"/>
        <end position="21"/>
    </location>
</feature>
<keyword evidence="6" id="KW-1185">Reference proteome</keyword>
<dbReference type="CDD" id="cd18808">
    <property type="entry name" value="SF1_C_Upf1"/>
    <property type="match status" value="1"/>
</dbReference>
<dbReference type="GO" id="GO:0031380">
    <property type="term" value="C:nuclear RNA-directed RNA polymerase complex"/>
    <property type="evidence" value="ECO:0007669"/>
    <property type="project" value="TreeGrafter"/>
</dbReference>
<evidence type="ECO:0000259" key="2">
    <source>
        <dbReference type="Pfam" id="PF13086"/>
    </source>
</evidence>
<sequence length="1671" mass="198459">MSDDYYLYSEKESQSKSKSESQSESQDYDDELQLWINDCYINKYDIIEILDKLEQTKNLKNKVKYLSPIHQQFDSYYYLIETLAFDFVKYEEVFQYLLMILKSQSFENQISERCHLLITQTTSIDNLENEIQKLFQIFYYLKDIDMNTLKLSNISQIFTLQKIIEINYSDYQFNELFEEFDQFLENIQESAKMYQYKQTPAYPIPLEFIQFKNQNKQIFGQLQQFESLDVPLERYLDYHFNILREDYIYDMRKSISYLSEKGFYQHIDKNYTNNIGLYQNIKLESQEMDNNGILWKISLEQFNLDGRKQKNIDWFRSKKLNRGSLICITNVECHPLLFGVITDRSNKQNHYNEFKRIHLVFKFLGNKSYIMEFLNLLYQKTIVIENQILIESQIEYLESIKMIQSLPFENVLLKNMNYVSYPKYLKNKNVFQIDLDLKPLYQGVGINLWIQNWPYMNSTLDDSQLKAIKLILSQEVALIQGPPGTGKTYCGILAVRILYENLLSSDMPIIVVCYTNHALDQFLEHILKYIPIEQIARLGGRSKSPQLQQCLFQCKQKIRFNWNYFYGLKSELRKLFNKLISYEYSLQVKDIRQYWPQLYDKLIEKFLDDNDLNNSQVDSLAEDSILDCWIKGKLPNDSMLCTQTNLFGINNYYTREDITDQVFTNTIIERDKIEFDEDYYENESNEDIDEFLDSEHEYEQDDYGYRDQELQFEERQNDVILQNEQEQELNEQDQNEQNQNEQDQNEQDQNDQQHIVQSSQEVSESSDEQSQEQFNYESSQWQPQQQELNEFDIFNSNHQNQDNLHYNFQGIEKIQQYLQNENLNPWELNNNDRDEIIKYLEYLKYQEDCLIFQQKYKEFKQMSKTLKDLYEEKDILFLNQYKIIGATVNGAAKHINKLKKLNSKVLVIEEAAEVLESHIVAILTKNIQHLILIGDHLQLRPQLKCYELEQTYEANISLFERLYKNNIPSVTLSSQRRMKTKFADFIRIIYGNQYLDHENIYHNRNNMEIIGLSQDLVFFNHNWLEKDDSKSKENPKEAEMIFQMVQYLVKVGYQESQISVLSLYLRQAQVLKRKFMTKHLSQVKVQTVDNYQGEENDIVIISLVRNNNINKLGFIKVENRINVALSRARLGLYVFGCFDFIKKASNTGSLWRKIIALAQNKNYLQDFITLKCLTHNTLRKVEKSNEWFKLDAGCCQMTCNEQFDECNHICQSQCHLGNHTRDKCPEECERTLNCGHKCNLKCKDQCICTEKIKTILPDCNHESLILCGKDPSKEYCLKDLEIYFQECNHTVFYKCYERKNFIYKCQHTCQKQLQCGHSCSKKCWQICYSYPCEDECIKARPCGHSAKCQNMCSEECTPCDQKILIKLDCGKHEIVKKCIQIQNYLIQDLKISPCQIRSIVEQKDYNCEFQDSICYSCLSQIIKKLTEGCQDVLKYFKQIKEFNCQQPCLKSRECGHIFQCQNLCSEICTPCEKMVVKTLECGHEYQFLCKDKLDYQQNFKCKKQCIREYQCNHQQKCDRLCFEKCPPCKEKVVKQLECGHSIKTQCFQNKKCQKVCKKQRQCGHNTPCYNQCGDECSPCPQKIQKTFECGHQMNIQCFQTFIGCQNPCEKIRSCGHYFKCLNYCSQPCSPCQIEVLHKLSCNHQNLIKCYTLDNEGHIKQEYQQKCEVCQL</sequence>
<dbReference type="Pfam" id="PF25396">
    <property type="entry name" value="ZNFX1"/>
    <property type="match status" value="1"/>
</dbReference>
<dbReference type="PANTHER" id="PTHR10887">
    <property type="entry name" value="DNA2/NAM7 HELICASE FAMILY"/>
    <property type="match status" value="1"/>
</dbReference>
<evidence type="ECO:0000256" key="1">
    <source>
        <dbReference type="SAM" id="MobiDB-lite"/>
    </source>
</evidence>
<dbReference type="OrthoDB" id="392140at2759"/>
<dbReference type="InterPro" id="IPR041677">
    <property type="entry name" value="DNA2/NAM7_AAA_11"/>
</dbReference>
<gene>
    <name evidence="5" type="ORF">PSON_ATCC_30995.1.T0220094</name>
</gene>
<feature type="region of interest" description="Disordered" evidence="1">
    <location>
        <begin position="726"/>
        <end position="782"/>
    </location>
</feature>
<dbReference type="Proteomes" id="UP000692954">
    <property type="component" value="Unassembled WGS sequence"/>
</dbReference>
<dbReference type="InterPro" id="IPR041679">
    <property type="entry name" value="DNA2/NAM7-like_C"/>
</dbReference>
<evidence type="ECO:0000313" key="6">
    <source>
        <dbReference type="Proteomes" id="UP000692954"/>
    </source>
</evidence>
<proteinExistence type="predicted"/>
<dbReference type="PANTHER" id="PTHR10887:SF341">
    <property type="entry name" value="NFX1-TYPE ZINC FINGER-CONTAINING PROTEIN 1"/>
    <property type="match status" value="1"/>
</dbReference>
<evidence type="ECO:0008006" key="7">
    <source>
        <dbReference type="Google" id="ProtNLM"/>
    </source>
</evidence>